<keyword evidence="3" id="KW-0804">Transcription</keyword>
<dbReference type="eggNOG" id="COG4977">
    <property type="taxonomic scope" value="Bacteria"/>
</dbReference>
<organism evidence="5 6">
    <name type="scientific">Chthoniobacter flavus Ellin428</name>
    <dbReference type="NCBI Taxonomy" id="497964"/>
    <lineage>
        <taxon>Bacteria</taxon>
        <taxon>Pseudomonadati</taxon>
        <taxon>Verrucomicrobiota</taxon>
        <taxon>Spartobacteria</taxon>
        <taxon>Chthoniobacterales</taxon>
        <taxon>Chthoniobacteraceae</taxon>
        <taxon>Chthoniobacter</taxon>
    </lineage>
</organism>
<reference evidence="5 6" key="1">
    <citation type="journal article" date="2011" name="J. Bacteriol.">
        <title>Genome sequence of Chthoniobacter flavus Ellin428, an aerobic heterotrophic soil bacterium.</title>
        <authorList>
            <person name="Kant R."/>
            <person name="van Passel M.W."/>
            <person name="Palva A."/>
            <person name="Lucas S."/>
            <person name="Lapidus A."/>
            <person name="Glavina Del Rio T."/>
            <person name="Dalin E."/>
            <person name="Tice H."/>
            <person name="Bruce D."/>
            <person name="Goodwin L."/>
            <person name="Pitluck S."/>
            <person name="Larimer F.W."/>
            <person name="Land M.L."/>
            <person name="Hauser L."/>
            <person name="Sangwan P."/>
            <person name="de Vos W.M."/>
            <person name="Janssen P.H."/>
            <person name="Smidt H."/>
        </authorList>
    </citation>
    <scope>NUCLEOTIDE SEQUENCE [LARGE SCALE GENOMIC DNA]</scope>
    <source>
        <strain evidence="5 6">Ellin428</strain>
    </source>
</reference>
<evidence type="ECO:0000259" key="4">
    <source>
        <dbReference type="PROSITE" id="PS01124"/>
    </source>
</evidence>
<evidence type="ECO:0000256" key="1">
    <source>
        <dbReference type="ARBA" id="ARBA00023015"/>
    </source>
</evidence>
<dbReference type="SMART" id="SM00342">
    <property type="entry name" value="HTH_ARAC"/>
    <property type="match status" value="1"/>
</dbReference>
<dbReference type="Pfam" id="PF12852">
    <property type="entry name" value="Cupin_6"/>
    <property type="match status" value="1"/>
</dbReference>
<dbReference type="InterPro" id="IPR009057">
    <property type="entry name" value="Homeodomain-like_sf"/>
</dbReference>
<dbReference type="PROSITE" id="PS00041">
    <property type="entry name" value="HTH_ARAC_FAMILY_1"/>
    <property type="match status" value="1"/>
</dbReference>
<dbReference type="InterPro" id="IPR020449">
    <property type="entry name" value="Tscrpt_reg_AraC-type_HTH"/>
</dbReference>
<dbReference type="SUPFAM" id="SSF46689">
    <property type="entry name" value="Homeodomain-like"/>
    <property type="match status" value="2"/>
</dbReference>
<keyword evidence="2" id="KW-0238">DNA-binding</keyword>
<proteinExistence type="predicted"/>
<dbReference type="PANTHER" id="PTHR46796">
    <property type="entry name" value="HTH-TYPE TRANSCRIPTIONAL ACTIVATOR RHAS-RELATED"/>
    <property type="match status" value="1"/>
</dbReference>
<dbReference type="Proteomes" id="UP000005824">
    <property type="component" value="Unassembled WGS sequence"/>
</dbReference>
<dbReference type="InterPro" id="IPR018062">
    <property type="entry name" value="HTH_AraC-typ_CS"/>
</dbReference>
<dbReference type="STRING" id="497964.CfE428DRAFT_6059"/>
<dbReference type="InterPro" id="IPR050204">
    <property type="entry name" value="AraC_XylS_family_regulators"/>
</dbReference>
<comment type="caution">
    <text evidence="5">The sequence shown here is derived from an EMBL/GenBank/DDBJ whole genome shotgun (WGS) entry which is preliminary data.</text>
</comment>
<dbReference type="PROSITE" id="PS01124">
    <property type="entry name" value="HTH_ARAC_FAMILY_2"/>
    <property type="match status" value="1"/>
</dbReference>
<dbReference type="InParanoid" id="B4DAW8"/>
<evidence type="ECO:0000313" key="5">
    <source>
        <dbReference type="EMBL" id="EDY16440.1"/>
    </source>
</evidence>
<dbReference type="InterPro" id="IPR032783">
    <property type="entry name" value="AraC_lig"/>
</dbReference>
<dbReference type="Gene3D" id="1.10.10.60">
    <property type="entry name" value="Homeodomain-like"/>
    <property type="match status" value="2"/>
</dbReference>
<dbReference type="InterPro" id="IPR018060">
    <property type="entry name" value="HTH_AraC"/>
</dbReference>
<feature type="domain" description="HTH araC/xylS-type" evidence="4">
    <location>
        <begin position="172"/>
        <end position="270"/>
    </location>
</feature>
<dbReference type="GO" id="GO:0043565">
    <property type="term" value="F:sequence-specific DNA binding"/>
    <property type="evidence" value="ECO:0007669"/>
    <property type="project" value="InterPro"/>
</dbReference>
<gene>
    <name evidence="5" type="ORF">CfE428DRAFT_6059</name>
</gene>
<accession>B4DAW8</accession>
<evidence type="ECO:0000256" key="3">
    <source>
        <dbReference type="ARBA" id="ARBA00023163"/>
    </source>
</evidence>
<dbReference type="AlphaFoldDB" id="B4DAW8"/>
<dbReference type="Pfam" id="PF12833">
    <property type="entry name" value="HTH_18"/>
    <property type="match status" value="1"/>
</dbReference>
<name>B4DAW8_9BACT</name>
<dbReference type="PRINTS" id="PR00032">
    <property type="entry name" value="HTHARAC"/>
</dbReference>
<sequence>MDDNFSIQVHWFGRFAGYADWRIDRVRLTPHMVAFFFVEKSACSCELNGSALELRQGDLLIVRGGDEFEFRHDRTKPVTSLSACLSLGQGDEPNVLLQRKLPRRVRWKEPKAYGEEFEKVMAALEESGRPGGALRASGAVLQWLGSILAGLRAPLLGGGEAMRGRTALDRVLHSQRWASERLSEVIMLEQWAASVGMQPVYFGRVFKSETGQPPMAWLNERRLQLSRRLLGQTAHPITQIAAQCGFACPFYFSRIFQKRFGQSPMRYRQAQC</sequence>
<dbReference type="GO" id="GO:0003700">
    <property type="term" value="F:DNA-binding transcription factor activity"/>
    <property type="evidence" value="ECO:0007669"/>
    <property type="project" value="InterPro"/>
</dbReference>
<evidence type="ECO:0000313" key="6">
    <source>
        <dbReference type="Proteomes" id="UP000005824"/>
    </source>
</evidence>
<keyword evidence="6" id="KW-1185">Reference proteome</keyword>
<keyword evidence="1" id="KW-0805">Transcription regulation</keyword>
<dbReference type="EMBL" id="ABVL01000033">
    <property type="protein sequence ID" value="EDY16440.1"/>
    <property type="molecule type" value="Genomic_DNA"/>
</dbReference>
<protein>
    <submittedName>
        <fullName evidence="5">Transcriptional regulator, AraC family</fullName>
    </submittedName>
</protein>
<evidence type="ECO:0000256" key="2">
    <source>
        <dbReference type="ARBA" id="ARBA00023125"/>
    </source>
</evidence>